<gene>
    <name evidence="10" type="ORF">DYB32_006096</name>
    <name evidence="9" type="ORF">H310_11635</name>
</gene>
<keyword evidence="4" id="KW-0520">NAD</keyword>
<evidence type="ECO:0000256" key="4">
    <source>
        <dbReference type="ARBA" id="ARBA00023027"/>
    </source>
</evidence>
<dbReference type="SUPFAM" id="SSF52833">
    <property type="entry name" value="Thioredoxin-like"/>
    <property type="match status" value="1"/>
</dbReference>
<evidence type="ECO:0000259" key="8">
    <source>
        <dbReference type="PROSITE" id="PS51352"/>
    </source>
</evidence>
<dbReference type="RefSeq" id="XP_008876586.1">
    <property type="nucleotide sequence ID" value="XM_008878364.1"/>
</dbReference>
<sequence length="157" mass="17348">MTWTTYFGAELQTKDGVLPTEQVLGGKKYVGIYFSAHWCPPCRGFTPLLSDAYDQFVDDDIKDVAIVFVSSDKDDASFDEYYGEMPFYALPFKNREQKDVLAKQLFEVKTIPTLVFLDAAGKIVTKDGRQLVTDARGSPARILAALDAAAAANHAQP</sequence>
<dbReference type="InterPro" id="IPR012336">
    <property type="entry name" value="Thioredoxin-like_fold"/>
</dbReference>
<dbReference type="Proteomes" id="UP000285060">
    <property type="component" value="Unassembled WGS sequence"/>
</dbReference>
<evidence type="ECO:0000313" key="9">
    <source>
        <dbReference type="EMBL" id="ETV94641.1"/>
    </source>
</evidence>
<reference evidence="9" key="1">
    <citation type="submission" date="2013-12" db="EMBL/GenBank/DDBJ databases">
        <title>The Genome Sequence of Aphanomyces invadans NJM9701.</title>
        <authorList>
            <consortium name="The Broad Institute Genomics Platform"/>
            <person name="Russ C."/>
            <person name="Tyler B."/>
            <person name="van West P."/>
            <person name="Dieguez-Uribeondo J."/>
            <person name="Young S.K."/>
            <person name="Zeng Q."/>
            <person name="Gargeya S."/>
            <person name="Fitzgerald M."/>
            <person name="Abouelleil A."/>
            <person name="Alvarado L."/>
            <person name="Chapman S.B."/>
            <person name="Gainer-Dewar J."/>
            <person name="Goldberg J."/>
            <person name="Griggs A."/>
            <person name="Gujja S."/>
            <person name="Hansen M."/>
            <person name="Howarth C."/>
            <person name="Imamovic A."/>
            <person name="Ireland A."/>
            <person name="Larimer J."/>
            <person name="McCowan C."/>
            <person name="Murphy C."/>
            <person name="Pearson M."/>
            <person name="Poon T.W."/>
            <person name="Priest M."/>
            <person name="Roberts A."/>
            <person name="Saif S."/>
            <person name="Shea T."/>
            <person name="Sykes S."/>
            <person name="Wortman J."/>
            <person name="Nusbaum C."/>
            <person name="Birren B."/>
        </authorList>
    </citation>
    <scope>NUCLEOTIDE SEQUENCE [LARGE SCALE GENOMIC DNA]</scope>
    <source>
        <strain evidence="9">NJM9701</strain>
    </source>
</reference>
<dbReference type="AlphaFoldDB" id="A0A024TLY4"/>
<evidence type="ECO:0000256" key="1">
    <source>
        <dbReference type="ARBA" id="ARBA00012612"/>
    </source>
</evidence>
<accession>A0A024TLY4</accession>
<evidence type="ECO:0000313" key="10">
    <source>
        <dbReference type="EMBL" id="RHY28287.1"/>
    </source>
</evidence>
<keyword evidence="11" id="KW-1185">Reference proteome</keyword>
<keyword evidence="3" id="KW-0560">Oxidoreductase</keyword>
<organism evidence="9">
    <name type="scientific">Aphanomyces invadans</name>
    <dbReference type="NCBI Taxonomy" id="157072"/>
    <lineage>
        <taxon>Eukaryota</taxon>
        <taxon>Sar</taxon>
        <taxon>Stramenopiles</taxon>
        <taxon>Oomycota</taxon>
        <taxon>Saprolegniomycetes</taxon>
        <taxon>Saprolegniales</taxon>
        <taxon>Verrucalvaceae</taxon>
        <taxon>Aphanomyces</taxon>
    </lineage>
</organism>
<dbReference type="PROSITE" id="PS51352">
    <property type="entry name" value="THIOREDOXIN_2"/>
    <property type="match status" value="1"/>
</dbReference>
<dbReference type="GO" id="GO:0047134">
    <property type="term" value="F:protein-disulfide reductase [NAD(P)H] activity"/>
    <property type="evidence" value="ECO:0007669"/>
    <property type="project" value="UniProtKB-EC"/>
</dbReference>
<dbReference type="EMBL" id="KI913984">
    <property type="protein sequence ID" value="ETV94641.1"/>
    <property type="molecule type" value="Genomic_DNA"/>
</dbReference>
<evidence type="ECO:0000256" key="5">
    <source>
        <dbReference type="ARBA" id="ARBA00025782"/>
    </source>
</evidence>
<dbReference type="PANTHER" id="PTHR13871:SF96">
    <property type="entry name" value="THIOREDOXIN DOMAIN-CONTAINING PROTEIN"/>
    <property type="match status" value="1"/>
</dbReference>
<dbReference type="Pfam" id="PF13905">
    <property type="entry name" value="Thioredoxin_8"/>
    <property type="match status" value="1"/>
</dbReference>
<dbReference type="InterPro" id="IPR036249">
    <property type="entry name" value="Thioredoxin-like_sf"/>
</dbReference>
<comment type="similarity">
    <text evidence="5">Belongs to the nucleoredoxin family.</text>
</comment>
<evidence type="ECO:0000256" key="3">
    <source>
        <dbReference type="ARBA" id="ARBA00023002"/>
    </source>
</evidence>
<dbReference type="Gene3D" id="3.40.30.10">
    <property type="entry name" value="Glutaredoxin"/>
    <property type="match status" value="1"/>
</dbReference>
<dbReference type="EMBL" id="QUSY01000610">
    <property type="protein sequence ID" value="RHY28287.1"/>
    <property type="molecule type" value="Genomic_DNA"/>
</dbReference>
<feature type="domain" description="Thioredoxin" evidence="8">
    <location>
        <begin position="1"/>
        <end position="151"/>
    </location>
</feature>
<name>A0A024TLY4_9STRA</name>
<dbReference type="VEuPathDB" id="FungiDB:H310_11635"/>
<evidence type="ECO:0000256" key="6">
    <source>
        <dbReference type="ARBA" id="ARBA00047388"/>
    </source>
</evidence>
<evidence type="ECO:0000256" key="7">
    <source>
        <dbReference type="ARBA" id="ARBA00047804"/>
    </source>
</evidence>
<comment type="catalytic activity">
    <reaction evidence="7">
        <text>[protein]-dithiol + NADP(+) = [protein]-disulfide + NADPH + H(+)</text>
        <dbReference type="Rhea" id="RHEA:18753"/>
        <dbReference type="Rhea" id="RHEA-COMP:10593"/>
        <dbReference type="Rhea" id="RHEA-COMP:10594"/>
        <dbReference type="ChEBI" id="CHEBI:15378"/>
        <dbReference type="ChEBI" id="CHEBI:29950"/>
        <dbReference type="ChEBI" id="CHEBI:50058"/>
        <dbReference type="ChEBI" id="CHEBI:57783"/>
        <dbReference type="ChEBI" id="CHEBI:58349"/>
        <dbReference type="EC" id="1.8.1.8"/>
    </reaction>
</comment>
<dbReference type="OrthoDB" id="159675at2759"/>
<dbReference type="CDD" id="cd02964">
    <property type="entry name" value="TryX_like_family"/>
    <property type="match status" value="1"/>
</dbReference>
<evidence type="ECO:0000313" key="11">
    <source>
        <dbReference type="Proteomes" id="UP000285060"/>
    </source>
</evidence>
<dbReference type="eggNOG" id="KOG2501">
    <property type="taxonomic scope" value="Eukaryota"/>
</dbReference>
<proteinExistence type="inferred from homology"/>
<evidence type="ECO:0000256" key="2">
    <source>
        <dbReference type="ARBA" id="ARBA00022737"/>
    </source>
</evidence>
<keyword evidence="2" id="KW-0677">Repeat</keyword>
<dbReference type="PANTHER" id="PTHR13871">
    <property type="entry name" value="THIOREDOXIN"/>
    <property type="match status" value="1"/>
</dbReference>
<comment type="catalytic activity">
    <reaction evidence="6">
        <text>[protein]-dithiol + NAD(+) = [protein]-disulfide + NADH + H(+)</text>
        <dbReference type="Rhea" id="RHEA:18749"/>
        <dbReference type="Rhea" id="RHEA-COMP:10593"/>
        <dbReference type="Rhea" id="RHEA-COMP:10594"/>
        <dbReference type="ChEBI" id="CHEBI:15378"/>
        <dbReference type="ChEBI" id="CHEBI:29950"/>
        <dbReference type="ChEBI" id="CHEBI:50058"/>
        <dbReference type="ChEBI" id="CHEBI:57540"/>
        <dbReference type="ChEBI" id="CHEBI:57945"/>
        <dbReference type="EC" id="1.8.1.8"/>
    </reaction>
</comment>
<dbReference type="GeneID" id="20088685"/>
<reference evidence="10 11" key="2">
    <citation type="submission" date="2018-08" db="EMBL/GenBank/DDBJ databases">
        <title>Aphanomyces genome sequencing and annotation.</title>
        <authorList>
            <person name="Minardi D."/>
            <person name="Oidtmann B."/>
            <person name="Van Der Giezen M."/>
            <person name="Studholme D.J."/>
        </authorList>
    </citation>
    <scope>NUCLEOTIDE SEQUENCE [LARGE SCALE GENOMIC DNA]</scope>
    <source>
        <strain evidence="10 11">NJM0002</strain>
    </source>
</reference>
<dbReference type="InterPro" id="IPR052259">
    <property type="entry name" value="Nucleoredoxin-like"/>
</dbReference>
<dbReference type="InterPro" id="IPR013766">
    <property type="entry name" value="Thioredoxin_domain"/>
</dbReference>
<protein>
    <recommendedName>
        <fullName evidence="1">protein-disulfide reductase</fullName>
        <ecNumber evidence="1">1.8.1.8</ecNumber>
    </recommendedName>
</protein>
<dbReference type="EC" id="1.8.1.8" evidence="1"/>